<gene>
    <name evidence="2" type="ORF">GCM10023149_25060</name>
</gene>
<dbReference type="InterPro" id="IPR006652">
    <property type="entry name" value="Kelch_1"/>
</dbReference>
<keyword evidence="1" id="KW-0812">Transmembrane</keyword>
<dbReference type="InterPro" id="IPR013320">
    <property type="entry name" value="ConA-like_dom_sf"/>
</dbReference>
<accession>A0ABP8GH12</accession>
<evidence type="ECO:0000313" key="2">
    <source>
        <dbReference type="EMBL" id="GAA4323848.1"/>
    </source>
</evidence>
<keyword evidence="3" id="KW-1185">Reference proteome</keyword>
<feature type="transmembrane region" description="Helical" evidence="1">
    <location>
        <begin position="553"/>
        <end position="571"/>
    </location>
</feature>
<dbReference type="PANTHER" id="PTHR35807">
    <property type="entry name" value="TRANSCRIPTIONAL REGULATOR REDD-RELATED"/>
    <property type="match status" value="1"/>
</dbReference>
<evidence type="ECO:0000313" key="3">
    <source>
        <dbReference type="Proteomes" id="UP001500582"/>
    </source>
</evidence>
<dbReference type="Gene3D" id="2.60.120.200">
    <property type="match status" value="1"/>
</dbReference>
<dbReference type="Pfam" id="PF01344">
    <property type="entry name" value="Kelch_1"/>
    <property type="match status" value="1"/>
</dbReference>
<comment type="caution">
    <text evidence="2">The sequence shown here is derived from an EMBL/GenBank/DDBJ whole genome shotgun (WGS) entry which is preliminary data.</text>
</comment>
<dbReference type="InterPro" id="IPR015915">
    <property type="entry name" value="Kelch-typ_b-propeller"/>
</dbReference>
<evidence type="ECO:0008006" key="4">
    <source>
        <dbReference type="Google" id="ProtNLM"/>
    </source>
</evidence>
<evidence type="ECO:0000256" key="1">
    <source>
        <dbReference type="SAM" id="Phobius"/>
    </source>
</evidence>
<dbReference type="EMBL" id="BAABFT010000005">
    <property type="protein sequence ID" value="GAA4323848.1"/>
    <property type="molecule type" value="Genomic_DNA"/>
</dbReference>
<dbReference type="InterPro" id="IPR011043">
    <property type="entry name" value="Gal_Oxase/kelch_b-propeller"/>
</dbReference>
<dbReference type="SUPFAM" id="SSF50965">
    <property type="entry name" value="Galactose oxidase, central domain"/>
    <property type="match status" value="1"/>
</dbReference>
<dbReference type="SUPFAM" id="SSF49899">
    <property type="entry name" value="Concanavalin A-like lectins/glucanases"/>
    <property type="match status" value="1"/>
</dbReference>
<keyword evidence="1" id="KW-0472">Membrane</keyword>
<reference evidence="3" key="1">
    <citation type="journal article" date="2019" name="Int. J. Syst. Evol. Microbiol.">
        <title>The Global Catalogue of Microorganisms (GCM) 10K type strain sequencing project: providing services to taxonomists for standard genome sequencing and annotation.</title>
        <authorList>
            <consortium name="The Broad Institute Genomics Platform"/>
            <consortium name="The Broad Institute Genome Sequencing Center for Infectious Disease"/>
            <person name="Wu L."/>
            <person name="Ma J."/>
        </authorList>
    </citation>
    <scope>NUCLEOTIDE SEQUENCE [LARGE SCALE GENOMIC DNA]</scope>
    <source>
        <strain evidence="3">JCM 17705</strain>
    </source>
</reference>
<proteinExistence type="predicted"/>
<organism evidence="2 3">
    <name type="scientific">Mucilaginibacter gynuensis</name>
    <dbReference type="NCBI Taxonomy" id="1302236"/>
    <lineage>
        <taxon>Bacteria</taxon>
        <taxon>Pseudomonadati</taxon>
        <taxon>Bacteroidota</taxon>
        <taxon>Sphingobacteriia</taxon>
        <taxon>Sphingobacteriales</taxon>
        <taxon>Sphingobacteriaceae</taxon>
        <taxon>Mucilaginibacter</taxon>
    </lineage>
</organism>
<protein>
    <recommendedName>
        <fullName evidence="4">Galactose oxidase</fullName>
    </recommendedName>
</protein>
<dbReference type="InterPro" id="IPR051677">
    <property type="entry name" value="AfsR-DnrI-RedD_regulator"/>
</dbReference>
<dbReference type="Gene3D" id="2.120.10.80">
    <property type="entry name" value="Kelch-type beta propeller"/>
    <property type="match status" value="1"/>
</dbReference>
<dbReference type="PANTHER" id="PTHR35807:SF1">
    <property type="entry name" value="TRANSCRIPTIONAL REGULATOR REDD"/>
    <property type="match status" value="1"/>
</dbReference>
<sequence length="865" mass="99445">MRNIYLIRSILIFACIILFHHCSWGQNYGLGFLSHEVQQDQRTSLNLGSEKGLCLSDNFTVSFDLSFEAHQGVYFGYVVRIIEDNKRNYDLVYNTSKDQFNVIAGDSLCGINFSVSRESLYNRWNNITISFNGDAGELTIISNGKRYTQKKIHPAKGSCYKLLFGANQFEPFATTDTPPMKVRNVKIFKKGRLEYHWPLDEVEGTVAVDLVKNAKAMVHNPSWQTALHSKWQKGKSITVNGIASVAFDEKNEAVYVVAEDTVYSYAVKNATWLMKNTNDKINLNQGNRSFFNPADQRLYNYILGKETPAIHGFENGNWQGNFPLGEVTGYWHANKMFSSVDSSLYLFGGYGYLVYRNSVQRYNFNSHKWSNLKYKGDFFTPRYLAGLGATEKGDTAYILGGYGNSSGQQILNPRNLYDMMRFTVKDKTFTRLFELKINREDFALANSLILDSKKKIYYGLIYPRHKYNSSLQLIRGSLQDPSFQLLGSVIPYAFHDVHSFADLFYCKNSNKFVAVTLLRTDNNKSVVNVYTLLGPPYIAPVKTIPEHNNKVRYALYTVACIVLFCLFFIFFKGYRRRKLKIETAESEYNHANHEPVSEQFNEMELAEHLEVQTAKVPAFKNTILLFGDLQVFDATGNSITKQFTPLIRELFLLILLHSVKLGRGVSSDKLNEMFWFDKSEKSARNNRSVAIVKLKSLLEKLDFCTLSKDSGYWMMEIDYQHFYIDYHSYLNIINNRKKLDDDAIKHLSSIVQRGSFLSTSEYEWLDNFKSEISGNIIDTYLHYLHKPEHHNDPESLIRIANYILNIDPVNEEAMTLKCQSFVALGKHSLAKGTFENFEKAYKHMYDKSFGKNFSAILENAYNLKG</sequence>
<dbReference type="Proteomes" id="UP001500582">
    <property type="component" value="Unassembled WGS sequence"/>
</dbReference>
<keyword evidence="1" id="KW-1133">Transmembrane helix</keyword>
<name>A0ABP8GH12_9SPHI</name>